<dbReference type="Proteomes" id="UP000886814">
    <property type="component" value="Unassembled WGS sequence"/>
</dbReference>
<dbReference type="CDD" id="cd00090">
    <property type="entry name" value="HTH_ARSR"/>
    <property type="match status" value="1"/>
</dbReference>
<dbReference type="InterPro" id="IPR036388">
    <property type="entry name" value="WH-like_DNA-bd_sf"/>
</dbReference>
<evidence type="ECO:0000313" key="2">
    <source>
        <dbReference type="Proteomes" id="UP000886814"/>
    </source>
</evidence>
<dbReference type="EMBL" id="DXIQ01000033">
    <property type="protein sequence ID" value="HIV38474.1"/>
    <property type="molecule type" value="Genomic_DNA"/>
</dbReference>
<organism evidence="1 2">
    <name type="scientific">Candidatus Blautia stercorigallinarum</name>
    <dbReference type="NCBI Taxonomy" id="2838501"/>
    <lineage>
        <taxon>Bacteria</taxon>
        <taxon>Bacillati</taxon>
        <taxon>Bacillota</taxon>
        <taxon>Clostridia</taxon>
        <taxon>Lachnospirales</taxon>
        <taxon>Lachnospiraceae</taxon>
        <taxon>Blautia</taxon>
    </lineage>
</organism>
<dbReference type="InterPro" id="IPR036390">
    <property type="entry name" value="WH_DNA-bd_sf"/>
</dbReference>
<accession>A0A9D1TF52</accession>
<dbReference type="Gene3D" id="1.10.10.10">
    <property type="entry name" value="Winged helix-like DNA-binding domain superfamily/Winged helix DNA-binding domain"/>
    <property type="match status" value="1"/>
</dbReference>
<dbReference type="SUPFAM" id="SSF46785">
    <property type="entry name" value="Winged helix' DNA-binding domain"/>
    <property type="match status" value="1"/>
</dbReference>
<dbReference type="Pfam" id="PF02082">
    <property type="entry name" value="Rrf2"/>
    <property type="match status" value="1"/>
</dbReference>
<dbReference type="InterPro" id="IPR011991">
    <property type="entry name" value="ArsR-like_HTH"/>
</dbReference>
<dbReference type="PANTHER" id="PTHR33221:SF15">
    <property type="entry name" value="HTH-TYPE TRANSCRIPTIONAL REGULATOR YWGB-RELATED"/>
    <property type="match status" value="1"/>
</dbReference>
<reference evidence="1" key="1">
    <citation type="journal article" date="2021" name="PeerJ">
        <title>Extensive microbial diversity within the chicken gut microbiome revealed by metagenomics and culture.</title>
        <authorList>
            <person name="Gilroy R."/>
            <person name="Ravi A."/>
            <person name="Getino M."/>
            <person name="Pursley I."/>
            <person name="Horton D.L."/>
            <person name="Alikhan N.F."/>
            <person name="Baker D."/>
            <person name="Gharbi K."/>
            <person name="Hall N."/>
            <person name="Watson M."/>
            <person name="Adriaenssens E.M."/>
            <person name="Foster-Nyarko E."/>
            <person name="Jarju S."/>
            <person name="Secka A."/>
            <person name="Antonio M."/>
            <person name="Oren A."/>
            <person name="Chaudhuri R.R."/>
            <person name="La Ragione R."/>
            <person name="Hildebrand F."/>
            <person name="Pallen M.J."/>
        </authorList>
    </citation>
    <scope>NUCLEOTIDE SEQUENCE</scope>
    <source>
        <strain evidence="1">CHK195-9823</strain>
    </source>
</reference>
<gene>
    <name evidence="1" type="ORF">H9747_05665</name>
</gene>
<dbReference type="InterPro" id="IPR000944">
    <property type="entry name" value="Tscrpt_reg_Rrf2"/>
</dbReference>
<proteinExistence type="predicted"/>
<dbReference type="GO" id="GO:0003700">
    <property type="term" value="F:DNA-binding transcription factor activity"/>
    <property type="evidence" value="ECO:0007669"/>
    <property type="project" value="TreeGrafter"/>
</dbReference>
<reference evidence="1" key="2">
    <citation type="submission" date="2021-04" db="EMBL/GenBank/DDBJ databases">
        <authorList>
            <person name="Gilroy R."/>
        </authorList>
    </citation>
    <scope>NUCLEOTIDE SEQUENCE</scope>
    <source>
        <strain evidence="1">CHK195-9823</strain>
    </source>
</reference>
<protein>
    <submittedName>
        <fullName evidence="1">Rrf2 family transcriptional regulator</fullName>
    </submittedName>
</protein>
<comment type="caution">
    <text evidence="1">The sequence shown here is derived from an EMBL/GenBank/DDBJ whole genome shotgun (WGS) entry which is preliminary data.</text>
</comment>
<dbReference type="GO" id="GO:0005829">
    <property type="term" value="C:cytosol"/>
    <property type="evidence" value="ECO:0007669"/>
    <property type="project" value="TreeGrafter"/>
</dbReference>
<dbReference type="PANTHER" id="PTHR33221">
    <property type="entry name" value="WINGED HELIX-TURN-HELIX TRANSCRIPTIONAL REGULATOR, RRF2 FAMILY"/>
    <property type="match status" value="1"/>
</dbReference>
<dbReference type="PROSITE" id="PS51197">
    <property type="entry name" value="HTH_RRF2_2"/>
    <property type="match status" value="1"/>
</dbReference>
<dbReference type="AlphaFoldDB" id="A0A9D1TF52"/>
<name>A0A9D1TF52_9FIRM</name>
<evidence type="ECO:0000313" key="1">
    <source>
        <dbReference type="EMBL" id="HIV38474.1"/>
    </source>
</evidence>
<sequence length="137" mass="15318">MQLKLTTDYAIRTIVYLATQSGITSVAEIGSKMGISENYLMKVLKALKDAGLVAGYQGKRGGYAISKKPEEISLWDIVEVMEGTTKINRCLETDGFCSRHGTQFCMIRKYYQELQDQMEEYLSGITIDQVLEKEAAG</sequence>
<dbReference type="NCBIfam" id="TIGR00738">
    <property type="entry name" value="rrf2_super"/>
    <property type="match status" value="1"/>
</dbReference>